<evidence type="ECO:0000256" key="6">
    <source>
        <dbReference type="ARBA" id="ARBA00023015"/>
    </source>
</evidence>
<feature type="region of interest" description="Disordered" evidence="10">
    <location>
        <begin position="161"/>
        <end position="194"/>
    </location>
</feature>
<organism evidence="12 13">
    <name type="scientific">Hydra vulgaris</name>
    <name type="common">Hydra</name>
    <name type="synonym">Hydra attenuata</name>
    <dbReference type="NCBI Taxonomy" id="6087"/>
    <lineage>
        <taxon>Eukaryota</taxon>
        <taxon>Metazoa</taxon>
        <taxon>Cnidaria</taxon>
        <taxon>Hydrozoa</taxon>
        <taxon>Hydroidolina</taxon>
        <taxon>Anthoathecata</taxon>
        <taxon>Aplanulata</taxon>
        <taxon>Hydridae</taxon>
        <taxon>Hydra</taxon>
    </lineage>
</organism>
<keyword evidence="12" id="KW-1185">Reference proteome</keyword>
<name>A0ABM4DEX4_HYDVU</name>
<comment type="similarity">
    <text evidence="3">Belongs to the TORC family.</text>
</comment>
<keyword evidence="6" id="KW-0805">Transcription regulation</keyword>
<dbReference type="Pfam" id="PF12884">
    <property type="entry name" value="TORC_N"/>
    <property type="match status" value="1"/>
</dbReference>
<evidence type="ECO:0000313" key="13">
    <source>
        <dbReference type="RefSeq" id="XP_065672958.1"/>
    </source>
</evidence>
<keyword evidence="7" id="KW-0010">Activator</keyword>
<keyword evidence="8" id="KW-0804">Transcription</keyword>
<dbReference type="PANTHER" id="PTHR13589:SF15">
    <property type="entry name" value="CREB-REGULATED TRANSCRIPTION COACTIVATOR, ISOFORM B"/>
    <property type="match status" value="1"/>
</dbReference>
<dbReference type="Proteomes" id="UP001652625">
    <property type="component" value="Chromosome 13"/>
</dbReference>
<evidence type="ECO:0000256" key="9">
    <source>
        <dbReference type="ARBA" id="ARBA00023242"/>
    </source>
</evidence>
<dbReference type="GeneID" id="101240388"/>
<accession>A0ABM4DEX4</accession>
<evidence type="ECO:0000256" key="3">
    <source>
        <dbReference type="ARBA" id="ARBA00007167"/>
    </source>
</evidence>
<evidence type="ECO:0000259" key="11">
    <source>
        <dbReference type="Pfam" id="PF12884"/>
    </source>
</evidence>
<evidence type="ECO:0000256" key="4">
    <source>
        <dbReference type="ARBA" id="ARBA00022490"/>
    </source>
</evidence>
<keyword evidence="5" id="KW-0597">Phosphoprotein</keyword>
<feature type="domain" description="Transducer of regulated CREB activity N-terminal" evidence="11">
    <location>
        <begin position="3"/>
        <end position="76"/>
    </location>
</feature>
<evidence type="ECO:0000256" key="7">
    <source>
        <dbReference type="ARBA" id="ARBA00023159"/>
    </source>
</evidence>
<evidence type="ECO:0000256" key="5">
    <source>
        <dbReference type="ARBA" id="ARBA00022553"/>
    </source>
</evidence>
<keyword evidence="9" id="KW-0539">Nucleus</keyword>
<gene>
    <name evidence="13" type="primary">LOC101240388</name>
</gene>
<dbReference type="InterPro" id="IPR024786">
    <property type="entry name" value="TORC"/>
</dbReference>
<comment type="subcellular location">
    <subcellularLocation>
        <location evidence="2">Cytoplasm</location>
    </subcellularLocation>
    <subcellularLocation>
        <location evidence="1">Nucleus</location>
    </subcellularLocation>
</comment>
<dbReference type="InterPro" id="IPR024783">
    <property type="entry name" value="TORC_N"/>
</dbReference>
<evidence type="ECO:0000313" key="12">
    <source>
        <dbReference type="Proteomes" id="UP001652625"/>
    </source>
</evidence>
<dbReference type="PANTHER" id="PTHR13589">
    <property type="entry name" value="CREB-REGULATED TRANSCRIPTION COACTIVATOR"/>
    <property type="match status" value="1"/>
</dbReference>
<evidence type="ECO:0000256" key="2">
    <source>
        <dbReference type="ARBA" id="ARBA00004496"/>
    </source>
</evidence>
<evidence type="ECO:0000256" key="10">
    <source>
        <dbReference type="SAM" id="MobiDB-lite"/>
    </source>
</evidence>
<feature type="compositionally biased region" description="Polar residues" evidence="10">
    <location>
        <begin position="161"/>
        <end position="181"/>
    </location>
</feature>
<evidence type="ECO:0000256" key="8">
    <source>
        <dbReference type="ARBA" id="ARBA00023163"/>
    </source>
</evidence>
<sequence>MTNPRKFADKLEIIRRKEEEANAAFDKIMQEVSDARMGISPPLTTISPHYPQGQVMRSQNVDYMKMRQKYKGGSLPNVNTSFNQINLQSSFPGLNEPYNNHQNGYPGPIFPTKAKRSYTVSAPYRTNSLQPAASIAEQGDGVQLWRRTFSDSAIQQALQQLPKKTSTSPQMQHRTSSSNNGLRLIQKPSPSIKNDSEVQAFNNSMKMNFSDKCKPQNSVQIQANTSSLPDLSNLSIPSPIQNPIDNEQDIKLNIDDQRNAFQTPYNLVPRRPVGKQVYRGLSPNSDVIETFHREQKGRINLYPNLGKNELTMVGGLSRSTPCPTPLSPVSSQPFYWNNQTVSPLVSNDMISSHPSLQNDLQQLQQYQMQAENQSTYIFDSRDNSYDLYYSNNQYPNKSPIYRQNLAQLGNNNVCGQTLDFMKFKNSNELSEADLNSVGVTLDPLDLRILSDDNTELVDQSAEEQFRLERANYH</sequence>
<protein>
    <submittedName>
        <fullName evidence="13">CREB-regulated transcription coactivator 3 isoform X2</fullName>
    </submittedName>
</protein>
<evidence type="ECO:0000256" key="1">
    <source>
        <dbReference type="ARBA" id="ARBA00004123"/>
    </source>
</evidence>
<dbReference type="RefSeq" id="XP_065672958.1">
    <property type="nucleotide sequence ID" value="XM_065816886.1"/>
</dbReference>
<proteinExistence type="inferred from homology"/>
<reference evidence="13" key="1">
    <citation type="submission" date="2025-08" db="UniProtKB">
        <authorList>
            <consortium name="RefSeq"/>
        </authorList>
    </citation>
    <scope>IDENTIFICATION</scope>
</reference>
<keyword evidence="4" id="KW-0963">Cytoplasm</keyword>